<feature type="transmembrane region" description="Helical" evidence="1">
    <location>
        <begin position="361"/>
        <end position="380"/>
    </location>
</feature>
<dbReference type="OrthoDB" id="9815466at2"/>
<dbReference type="InterPro" id="IPR018580">
    <property type="entry name" value="Uncharacterised_YfhO"/>
</dbReference>
<feature type="transmembrane region" description="Helical" evidence="1">
    <location>
        <begin position="107"/>
        <end position="126"/>
    </location>
</feature>
<protein>
    <recommendedName>
        <fullName evidence="4">Integral membrane protein</fullName>
    </recommendedName>
</protein>
<keyword evidence="1" id="KW-0472">Membrane</keyword>
<dbReference type="AlphaFoldDB" id="A0A426D7A8"/>
<accession>A0A426D7A8</accession>
<proteinExistence type="predicted"/>
<dbReference type="Pfam" id="PF09586">
    <property type="entry name" value="YfhO"/>
    <property type="match status" value="1"/>
</dbReference>
<feature type="transmembrane region" description="Helical" evidence="1">
    <location>
        <begin position="303"/>
        <end position="320"/>
    </location>
</feature>
<keyword evidence="1" id="KW-0812">Transmembrane</keyword>
<dbReference type="PANTHER" id="PTHR38454">
    <property type="entry name" value="INTEGRAL MEMBRANE PROTEIN-RELATED"/>
    <property type="match status" value="1"/>
</dbReference>
<feature type="transmembrane region" description="Helical" evidence="1">
    <location>
        <begin position="83"/>
        <end position="101"/>
    </location>
</feature>
<feature type="transmembrane region" description="Helical" evidence="1">
    <location>
        <begin position="138"/>
        <end position="165"/>
    </location>
</feature>
<sequence>MLKPLQQRAWVRPVCAGVLALLILSVIFIATGITPFGQRNLLISDMGGQYLSFFTAYRHAILEHNFQLYSFSQSLGGSAVPTIAYYLMSPFNLLILLFPAANLPTGLSLIIMVKIAAIAVTTTLFLQTHYRTPRWATVLFGVAFSLSGFVALNYFTIMWLDALIWLPLVIMGLEHLITTGRPAMFFWWLWVSIVTNYYLGYMTCLFVICYFVYLLFEMKAPGSSIWQAVKMQARLIGKVCLTALLSGLSTLFLLIPTALGMLKTAKSAVKTTSYLPVPQFGFSALSQLGLGANNYATRLEHTPTIFSTTLVVLLVMVFFVHPNVRRAHKWHVFGLLLTLFLSMEIRTLDTAWHMFQRPAGFPYREAFFFSFVLVMVAFEAWQANAKAIANKWQWLLPSGLALALIVGWQRQRHAAAPLASHILLLSLAFVVITALILFATRKFLRAGLLTGVVAAELVSNGVLTMQKSPFGNQTAFNKAYQTEYRQMQAVNDPDGQLYRVENQNTLINKAYNYDSKYRNYNDPMLFNFHDITYYSSTFDNQTRLMLKSLGLFSKNARRVSSEGLNPVSAMLLGVKYSVNLNATGRATTTALASHAGMGFAVPDAVTRVALRPNSAIVNQERILQSLRPRKTPYFAAATVLKHQVKRDPAAKQYRYRHTLRLRVNHTGDLYYDDTAATSKYTTMRVNGRLLATKFNPNGGIVLRDLGHFKKGTVVTLTVTTTRAQFDGHMHIASLDQAAFQNVYHVLQRSAFVPEYHASGFRTVVSGNVDNVNDRHWLYVAIPADSGWHVSVNGRPVTSKTVVGGMQALPIQAGRNTVKLVYHVPGGTSGLLVSIISLLGFTALAWYGRRRR</sequence>
<dbReference type="Proteomes" id="UP000283633">
    <property type="component" value="Unassembled WGS sequence"/>
</dbReference>
<feature type="transmembrane region" description="Helical" evidence="1">
    <location>
        <begin position="819"/>
        <end position="846"/>
    </location>
</feature>
<evidence type="ECO:0000256" key="1">
    <source>
        <dbReference type="SAM" id="Phobius"/>
    </source>
</evidence>
<gene>
    <name evidence="2" type="ORF">D1831_07425</name>
</gene>
<dbReference type="RefSeq" id="WP_125072294.1">
    <property type="nucleotide sequence ID" value="NZ_QWZQ01000020.1"/>
</dbReference>
<comment type="caution">
    <text evidence="2">The sequence shown here is derived from an EMBL/GenBank/DDBJ whole genome shotgun (WGS) entry which is preliminary data.</text>
</comment>
<evidence type="ECO:0000313" key="3">
    <source>
        <dbReference type="Proteomes" id="UP000283633"/>
    </source>
</evidence>
<organism evidence="2 3">
    <name type="scientific">Lactiplantibacillus garii</name>
    <dbReference type="NCBI Taxonomy" id="2306423"/>
    <lineage>
        <taxon>Bacteria</taxon>
        <taxon>Bacillati</taxon>
        <taxon>Bacillota</taxon>
        <taxon>Bacilli</taxon>
        <taxon>Lactobacillales</taxon>
        <taxon>Lactobacillaceae</taxon>
        <taxon>Lactiplantibacillus</taxon>
    </lineage>
</organism>
<keyword evidence="3" id="KW-1185">Reference proteome</keyword>
<evidence type="ECO:0008006" key="4">
    <source>
        <dbReference type="Google" id="ProtNLM"/>
    </source>
</evidence>
<reference evidence="2 3" key="1">
    <citation type="submission" date="2018-08" db="EMBL/GenBank/DDBJ databases">
        <title>Genome Lactobacillus garii FI11369.</title>
        <authorList>
            <person name="Diaz M."/>
            <person name="Narbad A."/>
        </authorList>
    </citation>
    <scope>NUCLEOTIDE SEQUENCE [LARGE SCALE GENOMIC DNA]</scope>
    <source>
        <strain evidence="2 3">FI11369</strain>
    </source>
</reference>
<dbReference type="EMBL" id="QWZQ01000020">
    <property type="protein sequence ID" value="RRK10484.1"/>
    <property type="molecule type" value="Genomic_DNA"/>
</dbReference>
<feature type="transmembrane region" description="Helical" evidence="1">
    <location>
        <begin position="332"/>
        <end position="355"/>
    </location>
</feature>
<keyword evidence="1" id="KW-1133">Transmembrane helix</keyword>
<dbReference type="PANTHER" id="PTHR38454:SF1">
    <property type="entry name" value="INTEGRAL MEMBRANE PROTEIN"/>
    <property type="match status" value="1"/>
</dbReference>
<name>A0A426D7A8_9LACO</name>
<feature type="transmembrane region" description="Helical" evidence="1">
    <location>
        <begin position="185"/>
        <end position="215"/>
    </location>
</feature>
<feature type="transmembrane region" description="Helical" evidence="1">
    <location>
        <begin position="415"/>
        <end position="439"/>
    </location>
</feature>
<evidence type="ECO:0000313" key="2">
    <source>
        <dbReference type="EMBL" id="RRK10484.1"/>
    </source>
</evidence>
<feature type="transmembrane region" description="Helical" evidence="1">
    <location>
        <begin position="235"/>
        <end position="255"/>
    </location>
</feature>
<feature type="transmembrane region" description="Helical" evidence="1">
    <location>
        <begin position="9"/>
        <end position="30"/>
    </location>
</feature>